<dbReference type="RefSeq" id="XP_003883149.1">
    <property type="nucleotide sequence ID" value="XM_003883100.1"/>
</dbReference>
<dbReference type="AlphaFoldDB" id="F0VHC3"/>
<dbReference type="InParanoid" id="F0VHC3"/>
<evidence type="ECO:0000313" key="2">
    <source>
        <dbReference type="EMBL" id="CBZ53117.1"/>
    </source>
</evidence>
<reference evidence="3" key="1">
    <citation type="journal article" date="2012" name="PLoS Pathog.">
        <title>Comparative genomics of the apicomplexan parasites Toxoplasma gondii and Neospora caninum: Coccidia differing in host range and transmission strategy.</title>
        <authorList>
            <person name="Reid A.J."/>
            <person name="Vermont S.J."/>
            <person name="Cotton J.A."/>
            <person name="Harris D."/>
            <person name="Hill-Cawthorne G.A."/>
            <person name="Konen-Waisman S."/>
            <person name="Latham S.M."/>
            <person name="Mourier T."/>
            <person name="Norton R."/>
            <person name="Quail M.A."/>
            <person name="Sanders M."/>
            <person name="Shanmugam D."/>
            <person name="Sohal A."/>
            <person name="Wasmuth J.D."/>
            <person name="Brunk B."/>
            <person name="Grigg M.E."/>
            <person name="Howard J.C."/>
            <person name="Parkinson J."/>
            <person name="Roos D.S."/>
            <person name="Trees A.J."/>
            <person name="Berriman M."/>
            <person name="Pain A."/>
            <person name="Wastling J.M."/>
        </authorList>
    </citation>
    <scope>NUCLEOTIDE SEQUENCE [LARGE SCALE GENOMIC DNA]</scope>
    <source>
        <strain evidence="3">Liverpool</strain>
    </source>
</reference>
<dbReference type="eggNOG" id="ENOG502QVHV">
    <property type="taxonomic scope" value="Eukaryota"/>
</dbReference>
<dbReference type="Pfam" id="PF07691">
    <property type="entry name" value="PA14"/>
    <property type="match status" value="1"/>
</dbReference>
<feature type="domain" description="PA14" evidence="1">
    <location>
        <begin position="1"/>
        <end position="130"/>
    </location>
</feature>
<evidence type="ECO:0000313" key="3">
    <source>
        <dbReference type="Proteomes" id="UP000007494"/>
    </source>
</evidence>
<dbReference type="GeneID" id="13443305"/>
<proteinExistence type="predicted"/>
<organism evidence="2 3">
    <name type="scientific">Neospora caninum (strain Liverpool)</name>
    <dbReference type="NCBI Taxonomy" id="572307"/>
    <lineage>
        <taxon>Eukaryota</taxon>
        <taxon>Sar</taxon>
        <taxon>Alveolata</taxon>
        <taxon>Apicomplexa</taxon>
        <taxon>Conoidasida</taxon>
        <taxon>Coccidia</taxon>
        <taxon>Eucoccidiorida</taxon>
        <taxon>Eimeriorina</taxon>
        <taxon>Sarcocystidae</taxon>
        <taxon>Neospora</taxon>
    </lineage>
</organism>
<accession>F0VHC3</accession>
<keyword evidence="3" id="KW-1185">Reference proteome</keyword>
<dbReference type="Gene3D" id="3.90.182.10">
    <property type="entry name" value="Toxin - Anthrax Protective Antigen,domain 1"/>
    <property type="match status" value="1"/>
</dbReference>
<dbReference type="PROSITE" id="PS51820">
    <property type="entry name" value="PA14"/>
    <property type="match status" value="1"/>
</dbReference>
<dbReference type="InterPro" id="IPR011658">
    <property type="entry name" value="PA14_dom"/>
</dbReference>
<gene>
    <name evidence="2" type="ORF">NCLIV_029050</name>
</gene>
<dbReference type="VEuPathDB" id="ToxoDB:NCLIV_029050"/>
<evidence type="ECO:0000259" key="1">
    <source>
        <dbReference type="PROSITE" id="PS51820"/>
    </source>
</evidence>
<dbReference type="OMA" id="QESTICY"/>
<dbReference type="OrthoDB" id="354137at2759"/>
<sequence length="435" mass="47040">MGAFQESTICYVGWDGYLLAPRSGDFTFSIETDSGVRVFLNQQPIIVDRMLPATEADAVGDKIVPLTAVAGHPGRHTTESVPVELTAGEKYKLRVELVHTSHFKYENADSAYLNGEKAFADSGQFVVADVPQRYQGMKMIRGPSDPAVECFEFSANMPVNVYVASPVGATLPLAPSEKQPWTAHDTGDDLSVYRGTNPLSLALDSSRMKIRKIIFPEGGLISFNVTDKGVQFLLFLEGRKENALSCGGQQQVLSLVGGPTFAECEASSELSEEFGCRAALNGKNMDVKNGVRAAISQMYVNGEDSGGSFEFLGTACSLPEEGTTKEDEAPKIVIDDCRTNFWSLSVPENGRYRVEVQLGNPCLSTAANNYLQVNGTPVAQGVKLETGRFYVAIADLDVKDKIIVLSSLCDATGNTKELCTDAVTTILNVIIEKKE</sequence>
<dbReference type="InterPro" id="IPR037524">
    <property type="entry name" value="PA14/GLEYA"/>
</dbReference>
<dbReference type="EMBL" id="FR823389">
    <property type="protein sequence ID" value="CBZ53117.1"/>
    <property type="molecule type" value="Genomic_DNA"/>
</dbReference>
<name>F0VHC3_NEOCL</name>
<dbReference type="Proteomes" id="UP000007494">
    <property type="component" value="Chromosome VIIb"/>
</dbReference>
<dbReference type="SUPFAM" id="SSF56988">
    <property type="entry name" value="Anthrax protective antigen"/>
    <property type="match status" value="1"/>
</dbReference>
<protein>
    <recommendedName>
        <fullName evidence="1">PA14 domain-containing protein</fullName>
    </recommendedName>
</protein>